<dbReference type="OrthoDB" id="4096201at2759"/>
<reference evidence="2" key="1">
    <citation type="submission" date="2023-04" db="EMBL/GenBank/DDBJ databases">
        <title>Ambrosiozyma monospora NBRC 1965.</title>
        <authorList>
            <person name="Ichikawa N."/>
            <person name="Sato H."/>
            <person name="Tonouchi N."/>
        </authorList>
    </citation>
    <scope>NUCLEOTIDE SEQUENCE</scope>
    <source>
        <strain evidence="2">NBRC 1965</strain>
    </source>
</reference>
<dbReference type="EMBL" id="BSXU01004318">
    <property type="protein sequence ID" value="GMG42768.1"/>
    <property type="molecule type" value="Genomic_DNA"/>
</dbReference>
<dbReference type="AlphaFoldDB" id="A0A9W7DMK2"/>
<evidence type="ECO:0000256" key="1">
    <source>
        <dbReference type="SAM" id="MobiDB-lite"/>
    </source>
</evidence>
<keyword evidence="3" id="KW-1185">Reference proteome</keyword>
<name>A0A9W7DMK2_AMBMO</name>
<feature type="region of interest" description="Disordered" evidence="1">
    <location>
        <begin position="62"/>
        <end position="96"/>
    </location>
</feature>
<evidence type="ECO:0000313" key="2">
    <source>
        <dbReference type="EMBL" id="GMG42768.1"/>
    </source>
</evidence>
<proteinExistence type="predicted"/>
<gene>
    <name evidence="2" type="ORF">Amon01_000660400</name>
</gene>
<comment type="caution">
    <text evidence="2">The sequence shown here is derived from an EMBL/GenBank/DDBJ whole genome shotgun (WGS) entry which is preliminary data.</text>
</comment>
<accession>A0A9W7DMK2</accession>
<feature type="compositionally biased region" description="Basic residues" evidence="1">
    <location>
        <begin position="66"/>
        <end position="94"/>
    </location>
</feature>
<organism evidence="2 3">
    <name type="scientific">Ambrosiozyma monospora</name>
    <name type="common">Yeast</name>
    <name type="synonym">Endomycopsis monosporus</name>
    <dbReference type="NCBI Taxonomy" id="43982"/>
    <lineage>
        <taxon>Eukaryota</taxon>
        <taxon>Fungi</taxon>
        <taxon>Dikarya</taxon>
        <taxon>Ascomycota</taxon>
        <taxon>Saccharomycotina</taxon>
        <taxon>Pichiomycetes</taxon>
        <taxon>Pichiales</taxon>
        <taxon>Pichiaceae</taxon>
        <taxon>Ambrosiozyma</taxon>
    </lineage>
</organism>
<dbReference type="Proteomes" id="UP001165063">
    <property type="component" value="Unassembled WGS sequence"/>
</dbReference>
<protein>
    <submittedName>
        <fullName evidence="2">Unnamed protein product</fullName>
    </submittedName>
</protein>
<feature type="region of interest" description="Disordered" evidence="1">
    <location>
        <begin position="212"/>
        <end position="233"/>
    </location>
</feature>
<evidence type="ECO:0000313" key="3">
    <source>
        <dbReference type="Proteomes" id="UP001165063"/>
    </source>
</evidence>
<sequence>MALSLKRAAELDKENVPNQALKRPCLLNSLGALGASHSLFVRDPALLRKCYSSSEDELSDCNNKKLASRSHRSRPRSKREKKLRNQRRNQRNIKKSLVSPTPFDLKLSKAVAQYSDDEDEYQLSPSETDYMSSNFIATPKTPVRNNHVSTGSIGLPSPAYDSTPNKLRNFLPESDFSARCRCFDYLVGAIDEAWARYCDATSYEEDEVYGYDSNSALPQTPASVVSSDDDEGYRSEMSTATSITDYESDFQPVSTPSFSIMNVPKMSSFTRRVSEVPSNVRLQQLKDRLIKSKYYLQDYVDSEDVEDCMLFWKKWDLIKYSTIELVEDDDDDELVEQTIERLESGRYSATIGV</sequence>
<feature type="compositionally biased region" description="Polar residues" evidence="1">
    <location>
        <begin position="212"/>
        <end position="226"/>
    </location>
</feature>